<protein>
    <submittedName>
        <fullName evidence="1">Uncharacterized protein</fullName>
    </submittedName>
</protein>
<dbReference type="KEGG" id="cmx:DNC_01460"/>
<dbReference type="InterPro" id="IPR056408">
    <property type="entry name" value="CT021-like"/>
</dbReference>
<evidence type="ECO:0000313" key="1">
    <source>
        <dbReference type="EMBL" id="AJR10378.1"/>
    </source>
</evidence>
<dbReference type="PATRIC" id="fig|83560.10.peg.296"/>
<dbReference type="Proteomes" id="UP000260363">
    <property type="component" value="Chromosome"/>
</dbReference>
<gene>
    <name evidence="1" type="ORF">BD36_01560</name>
</gene>
<dbReference type="Pfam" id="PF24683">
    <property type="entry name" value="CT021"/>
    <property type="match status" value="1"/>
</dbReference>
<dbReference type="RefSeq" id="WP_010230058.1">
    <property type="nucleotide sequence ID" value="NZ_CP007217.1"/>
</dbReference>
<organism evidence="1 2">
    <name type="scientific">Chlamydia muridarum</name>
    <dbReference type="NCBI Taxonomy" id="83560"/>
    <lineage>
        <taxon>Bacteria</taxon>
        <taxon>Pseudomonadati</taxon>
        <taxon>Chlamydiota</taxon>
        <taxon>Chlamydiia</taxon>
        <taxon>Chlamydiales</taxon>
        <taxon>Chlamydiaceae</taxon>
        <taxon>Chlamydia/Chlamydophila group</taxon>
        <taxon>Chlamydia</taxon>
    </lineage>
</organism>
<reference evidence="1 2" key="1">
    <citation type="submission" date="2014-02" db="EMBL/GenBank/DDBJ databases">
        <authorList>
            <person name="Chen C."/>
            <person name="Conrad T.A."/>
            <person name="Zhou Z."/>
            <person name="Lai Z."/>
            <person name="Zhong G."/>
        </authorList>
    </citation>
    <scope>NUCLEOTIDE SEQUENCE [LARGE SCALE GENOMIC DNA]</scope>
    <source>
        <strain evidence="1 2">Nigg3-28</strain>
    </source>
</reference>
<dbReference type="STRING" id="83560.NC80_01445"/>
<sequence length="247" mass="28822">MKKQEKMHPRNLLKLFIFFFAFFVFLPFAEARSLHHSSMQEKILNSCSGDYAIFSRGSQKIFFLVRENSPETTWVEITEFSNLTQQEKKMIEQQSWKQAFHQLQSPRKVYLLRISRDSLSIFVLKNTHWVAFQRKDPLPFFVKILRLPLSPAPNHLIKYKGKERTPWSPKTSFDGNPVILPSRAWISIWPKDSSPLSEKNILMYFSDEENLAFPLWTSIDTPTGTVIIKTLELGHQASSPYPALPNF</sequence>
<name>A0A069ZR13_CHLMR</name>
<evidence type="ECO:0000313" key="2">
    <source>
        <dbReference type="Proteomes" id="UP000260363"/>
    </source>
</evidence>
<dbReference type="EMBL" id="CP007217">
    <property type="protein sequence ID" value="AJR10378.1"/>
    <property type="molecule type" value="Genomic_DNA"/>
</dbReference>
<dbReference type="KEGG" id="cmm:NC80_01445"/>
<dbReference type="KEGG" id="cmg:NC81_01460"/>
<dbReference type="AlphaFoldDB" id="A0A069ZR13"/>
<dbReference type="OMA" id="PAQAWHA"/>
<accession>A0A069ZR13</accession>
<dbReference type="GeneID" id="1246460"/>
<proteinExistence type="predicted"/>